<dbReference type="GO" id="GO:0005615">
    <property type="term" value="C:extracellular space"/>
    <property type="evidence" value="ECO:0007669"/>
    <property type="project" value="UniProtKB-KW"/>
</dbReference>
<evidence type="ECO:0000256" key="5">
    <source>
        <dbReference type="ARBA" id="ARBA00022729"/>
    </source>
</evidence>
<dbReference type="InterPro" id="IPR039809">
    <property type="entry name" value="Chemokine_b/g/d"/>
</dbReference>
<dbReference type="GO" id="GO:0006955">
    <property type="term" value="P:immune response"/>
    <property type="evidence" value="ECO:0007669"/>
    <property type="project" value="InterPro"/>
</dbReference>
<dbReference type="Pfam" id="PF00048">
    <property type="entry name" value="IL8"/>
    <property type="match status" value="1"/>
</dbReference>
<dbReference type="PANTHER" id="PTHR12015">
    <property type="entry name" value="SMALL INDUCIBLE CYTOKINE A"/>
    <property type="match status" value="1"/>
</dbReference>
<dbReference type="FunFam" id="2.40.50.40:FF:000002">
    <property type="entry name" value="C-C motif chemokine"/>
    <property type="match status" value="1"/>
</dbReference>
<dbReference type="EMBL" id="JABFDY010000006">
    <property type="protein sequence ID" value="KAF7706839.1"/>
    <property type="molecule type" value="Genomic_DNA"/>
</dbReference>
<evidence type="ECO:0000313" key="8">
    <source>
        <dbReference type="Proteomes" id="UP000606274"/>
    </source>
</evidence>
<sequence length="84" mass="9874">MFCQSIAKTQNSDVSDSCCSRYYEIQIPIRFITGYKVTDPQCAQPGVIFILKNSRQMCVDPELEWVQNFLRRFDWIDQSMIETP</sequence>
<evidence type="ECO:0000256" key="1">
    <source>
        <dbReference type="ARBA" id="ARBA00004613"/>
    </source>
</evidence>
<comment type="subcellular location">
    <subcellularLocation>
        <location evidence="1">Secreted</location>
    </subcellularLocation>
</comment>
<evidence type="ECO:0000256" key="4">
    <source>
        <dbReference type="ARBA" id="ARBA00022525"/>
    </source>
</evidence>
<dbReference type="PANTHER" id="PTHR12015:SF183">
    <property type="entry name" value="C-C MOTIF CHEMOKINE 3"/>
    <property type="match status" value="1"/>
</dbReference>
<reference evidence="7" key="1">
    <citation type="submission" date="2020-08" db="EMBL/GenBank/DDBJ databases">
        <title>Chromosome-level assembly of Southern catfish (Silurus meridionalis) provides insights into visual adaptation to the nocturnal and benthic lifestyles.</title>
        <authorList>
            <person name="Zhang Y."/>
            <person name="Wang D."/>
            <person name="Peng Z."/>
        </authorList>
    </citation>
    <scope>NUCLEOTIDE SEQUENCE</scope>
    <source>
        <strain evidence="7">SWU-2019-XX</strain>
        <tissue evidence="7">Muscle</tissue>
    </source>
</reference>
<dbReference type="Proteomes" id="UP000606274">
    <property type="component" value="Unassembled WGS sequence"/>
</dbReference>
<evidence type="ECO:0000313" key="7">
    <source>
        <dbReference type="EMBL" id="KAF7706839.1"/>
    </source>
</evidence>
<protein>
    <recommendedName>
        <fullName evidence="6">Chemokine interleukin-8-like domain-containing protein</fullName>
    </recommendedName>
</protein>
<dbReference type="InterPro" id="IPR036048">
    <property type="entry name" value="Interleukin_8-like_sf"/>
</dbReference>
<proteinExistence type="inferred from homology"/>
<dbReference type="GO" id="GO:0008009">
    <property type="term" value="F:chemokine activity"/>
    <property type="evidence" value="ECO:0007669"/>
    <property type="project" value="InterPro"/>
</dbReference>
<dbReference type="Gene3D" id="2.40.50.40">
    <property type="match status" value="1"/>
</dbReference>
<comment type="caution">
    <text evidence="7">The sequence shown here is derived from an EMBL/GenBank/DDBJ whole genome shotgun (WGS) entry which is preliminary data.</text>
</comment>
<feature type="domain" description="Chemokine interleukin-8-like" evidence="6">
    <location>
        <begin position="15"/>
        <end position="73"/>
    </location>
</feature>
<organism evidence="7 8">
    <name type="scientific">Silurus meridionalis</name>
    <name type="common">Southern catfish</name>
    <name type="synonym">Silurus soldatovi meridionalis</name>
    <dbReference type="NCBI Taxonomy" id="175797"/>
    <lineage>
        <taxon>Eukaryota</taxon>
        <taxon>Metazoa</taxon>
        <taxon>Chordata</taxon>
        <taxon>Craniata</taxon>
        <taxon>Vertebrata</taxon>
        <taxon>Euteleostomi</taxon>
        <taxon>Actinopterygii</taxon>
        <taxon>Neopterygii</taxon>
        <taxon>Teleostei</taxon>
        <taxon>Ostariophysi</taxon>
        <taxon>Siluriformes</taxon>
        <taxon>Siluridae</taxon>
        <taxon>Silurus</taxon>
    </lineage>
</organism>
<dbReference type="SMART" id="SM00199">
    <property type="entry name" value="SCY"/>
    <property type="match status" value="1"/>
</dbReference>
<dbReference type="InterPro" id="IPR001811">
    <property type="entry name" value="Chemokine_IL8-like_dom"/>
</dbReference>
<keyword evidence="3" id="KW-0202">Cytokine</keyword>
<comment type="similarity">
    <text evidence="2">Belongs to the intercrine beta (chemokine CC) family.</text>
</comment>
<keyword evidence="8" id="KW-1185">Reference proteome</keyword>
<dbReference type="AlphaFoldDB" id="A0A8T0BIB3"/>
<dbReference type="SUPFAM" id="SSF54117">
    <property type="entry name" value="Interleukin 8-like chemokines"/>
    <property type="match status" value="1"/>
</dbReference>
<evidence type="ECO:0000259" key="6">
    <source>
        <dbReference type="SMART" id="SM00199"/>
    </source>
</evidence>
<keyword evidence="4" id="KW-0964">Secreted</keyword>
<dbReference type="CDD" id="cd00272">
    <property type="entry name" value="Chemokine_CC"/>
    <property type="match status" value="1"/>
</dbReference>
<gene>
    <name evidence="7" type="ORF">HF521_020093</name>
</gene>
<keyword evidence="5" id="KW-0732">Signal</keyword>
<accession>A0A8T0BIB3</accession>
<name>A0A8T0BIB3_SILME</name>
<evidence type="ECO:0000256" key="3">
    <source>
        <dbReference type="ARBA" id="ARBA00022514"/>
    </source>
</evidence>
<evidence type="ECO:0000256" key="2">
    <source>
        <dbReference type="ARBA" id="ARBA00010868"/>
    </source>
</evidence>